<feature type="domain" description="Ketoreductase" evidence="4">
    <location>
        <begin position="6"/>
        <end position="186"/>
    </location>
</feature>
<accession>A0ABT1NIT8</accession>
<evidence type="ECO:0000313" key="6">
    <source>
        <dbReference type="Proteomes" id="UP001651880"/>
    </source>
</evidence>
<dbReference type="NCBIfam" id="NF009466">
    <property type="entry name" value="PRK12826.1-2"/>
    <property type="match status" value="1"/>
</dbReference>
<keyword evidence="2" id="KW-0443">Lipid metabolism</keyword>
<dbReference type="EMBL" id="JAJEKE010000018">
    <property type="protein sequence ID" value="MCQ1531133.1"/>
    <property type="molecule type" value="Genomic_DNA"/>
</dbReference>
<dbReference type="InterPro" id="IPR020904">
    <property type="entry name" value="Sc_DH/Rdtase_CS"/>
</dbReference>
<dbReference type="GO" id="GO:0004316">
    <property type="term" value="F:3-oxoacyl-[acyl-carrier-protein] reductase (NADPH) activity"/>
    <property type="evidence" value="ECO:0007669"/>
    <property type="project" value="UniProtKB-EC"/>
</dbReference>
<dbReference type="Gene3D" id="3.40.50.720">
    <property type="entry name" value="NAD(P)-binding Rossmann-like Domain"/>
    <property type="match status" value="1"/>
</dbReference>
<keyword evidence="2" id="KW-0753">Steroid metabolism</keyword>
<dbReference type="InterPro" id="IPR036291">
    <property type="entry name" value="NAD(P)-bd_dom_sf"/>
</dbReference>
<dbReference type="InterPro" id="IPR050259">
    <property type="entry name" value="SDR"/>
</dbReference>
<comment type="caution">
    <text evidence="5">The sequence shown here is derived from an EMBL/GenBank/DDBJ whole genome shotgun (WGS) entry which is preliminary data.</text>
</comment>
<dbReference type="SMART" id="SM00822">
    <property type="entry name" value="PKS_KR"/>
    <property type="match status" value="1"/>
</dbReference>
<dbReference type="EC" id="1.1.1.100" evidence="5"/>
<dbReference type="Proteomes" id="UP001651880">
    <property type="component" value="Unassembled WGS sequence"/>
</dbReference>
<organism evidence="5 6">
    <name type="scientific">Lutispora saccharofermentans</name>
    <dbReference type="NCBI Taxonomy" id="3024236"/>
    <lineage>
        <taxon>Bacteria</taxon>
        <taxon>Bacillati</taxon>
        <taxon>Bacillota</taxon>
        <taxon>Clostridia</taxon>
        <taxon>Lutisporales</taxon>
        <taxon>Lutisporaceae</taxon>
        <taxon>Lutispora</taxon>
    </lineage>
</organism>
<dbReference type="PROSITE" id="PS00061">
    <property type="entry name" value="ADH_SHORT"/>
    <property type="match status" value="1"/>
</dbReference>
<dbReference type="SUPFAM" id="SSF51735">
    <property type="entry name" value="NAD(P)-binding Rossmann-fold domains"/>
    <property type="match status" value="1"/>
</dbReference>
<protein>
    <submittedName>
        <fullName evidence="5">3-oxoacyl-ACP reductase FabG</fullName>
        <ecNumber evidence="5">1.1.1.100</ecNumber>
    </submittedName>
</protein>
<reference evidence="5 6" key="1">
    <citation type="submission" date="2021-10" db="EMBL/GenBank/DDBJ databases">
        <title>Lutispora strain m25 sp. nov., a thermophilic, non-spore-forming bacterium isolated from a lab-scale methanogenic bioreactor digesting anaerobic sludge.</title>
        <authorList>
            <person name="El Houari A."/>
            <person name="Mcdonald J."/>
        </authorList>
    </citation>
    <scope>NUCLEOTIDE SEQUENCE [LARGE SCALE GENOMIC DNA]</scope>
    <source>
        <strain evidence="6">m25</strain>
    </source>
</reference>
<dbReference type="RefSeq" id="WP_255228652.1">
    <property type="nucleotide sequence ID" value="NZ_JAJEKE010000018.1"/>
</dbReference>
<sequence>MSLSGKVAVISGGSRGIGREVVSILLEHGAKVAFTYNNTSGSINEIIEEASKYSTEVKACKVDITNQTEVENMVSDVIKQWGTIDVIINNAGIKKDKTLAFMSADEFKEVIDVNLLGAFYLTQSGIFYMLKKKKGRIVNISSISGINGIAGQVNYSSSKAGLIGFTRALAKEVAPYGISVNAVAPGGVDTDMVKSMSQKEQEKMLLGVPMGRMCTPREVAQLVLFLSDNDSCPAYLTGTIIPLDGGLGS</sequence>
<evidence type="ECO:0000256" key="3">
    <source>
        <dbReference type="RuleBase" id="RU000363"/>
    </source>
</evidence>
<name>A0ABT1NIT8_9FIRM</name>
<dbReference type="InterPro" id="IPR057326">
    <property type="entry name" value="KR_dom"/>
</dbReference>
<dbReference type="Pfam" id="PF00106">
    <property type="entry name" value="adh_short"/>
    <property type="match status" value="1"/>
</dbReference>
<evidence type="ECO:0000259" key="4">
    <source>
        <dbReference type="SMART" id="SM00822"/>
    </source>
</evidence>
<dbReference type="PRINTS" id="PR00080">
    <property type="entry name" value="SDRFAMILY"/>
</dbReference>
<dbReference type="InterPro" id="IPR002347">
    <property type="entry name" value="SDR_fam"/>
</dbReference>
<evidence type="ECO:0000256" key="1">
    <source>
        <dbReference type="ARBA" id="ARBA00006484"/>
    </source>
</evidence>
<dbReference type="PRINTS" id="PR00081">
    <property type="entry name" value="GDHRDH"/>
</dbReference>
<evidence type="ECO:0000313" key="5">
    <source>
        <dbReference type="EMBL" id="MCQ1531133.1"/>
    </source>
</evidence>
<evidence type="ECO:0000256" key="2">
    <source>
        <dbReference type="ARBA" id="ARBA00023221"/>
    </source>
</evidence>
<keyword evidence="6" id="KW-1185">Reference proteome</keyword>
<keyword evidence="5" id="KW-0560">Oxidoreductase</keyword>
<proteinExistence type="inferred from homology"/>
<gene>
    <name evidence="5" type="primary">fabG</name>
    <name evidence="5" type="ORF">LJD61_16525</name>
</gene>
<dbReference type="PANTHER" id="PTHR42879">
    <property type="entry name" value="3-OXOACYL-(ACYL-CARRIER-PROTEIN) REDUCTASE"/>
    <property type="match status" value="1"/>
</dbReference>
<comment type="similarity">
    <text evidence="1 3">Belongs to the short-chain dehydrogenases/reductases (SDR) family.</text>
</comment>
<dbReference type="PANTHER" id="PTHR42879:SF2">
    <property type="entry name" value="3-OXOACYL-[ACYL-CARRIER-PROTEIN] REDUCTASE FABG"/>
    <property type="match status" value="1"/>
</dbReference>